<dbReference type="STRING" id="589385.SAMN05421504_1021141"/>
<evidence type="ECO:0000313" key="3">
    <source>
        <dbReference type="EMBL" id="SDX35681.1"/>
    </source>
</evidence>
<evidence type="ECO:0000256" key="1">
    <source>
        <dbReference type="SAM" id="Phobius"/>
    </source>
</evidence>
<evidence type="ECO:0000313" key="4">
    <source>
        <dbReference type="Proteomes" id="UP000199515"/>
    </source>
</evidence>
<name>A0A1H3B200_9PSEU</name>
<feature type="transmembrane region" description="Helical" evidence="1">
    <location>
        <begin position="42"/>
        <end position="59"/>
    </location>
</feature>
<keyword evidence="1" id="KW-0812">Transmembrane</keyword>
<keyword evidence="2" id="KW-0732">Signal</keyword>
<gene>
    <name evidence="3" type="ORF">SAMN05421504_1021141</name>
</gene>
<dbReference type="EMBL" id="FNON01000002">
    <property type="protein sequence ID" value="SDX35681.1"/>
    <property type="molecule type" value="Genomic_DNA"/>
</dbReference>
<dbReference type="AlphaFoldDB" id="A0A1H3B200"/>
<sequence>MSIRTNEQSALRVVRGALLAVSSAALAVSAHAIADGGVPDAALTLLLTTLIGWTATALATKSRGALGTVAVLGAGQVVMHTVLTTLVTHAELHSGGSGLLPSGPMFATHALATLATALLLAHADTLLLTAVAALRLLLPVVWRPVPVPAAPARALAFPPVAGHLTRVTLRRLHARRGPPVYS</sequence>
<protein>
    <submittedName>
        <fullName evidence="3">Uncharacterized protein</fullName>
    </submittedName>
</protein>
<keyword evidence="1" id="KW-0472">Membrane</keyword>
<accession>A0A1H3B200</accession>
<proteinExistence type="predicted"/>
<feature type="chain" id="PRO_5011439021" evidence="2">
    <location>
        <begin position="35"/>
        <end position="182"/>
    </location>
</feature>
<organism evidence="3 4">
    <name type="scientific">Amycolatopsis xylanica</name>
    <dbReference type="NCBI Taxonomy" id="589385"/>
    <lineage>
        <taxon>Bacteria</taxon>
        <taxon>Bacillati</taxon>
        <taxon>Actinomycetota</taxon>
        <taxon>Actinomycetes</taxon>
        <taxon>Pseudonocardiales</taxon>
        <taxon>Pseudonocardiaceae</taxon>
        <taxon>Amycolatopsis</taxon>
    </lineage>
</organism>
<feature type="transmembrane region" description="Helical" evidence="1">
    <location>
        <begin position="66"/>
        <end position="90"/>
    </location>
</feature>
<reference evidence="3 4" key="1">
    <citation type="submission" date="2016-10" db="EMBL/GenBank/DDBJ databases">
        <authorList>
            <person name="de Groot N.N."/>
        </authorList>
    </citation>
    <scope>NUCLEOTIDE SEQUENCE [LARGE SCALE GENOMIC DNA]</scope>
    <source>
        <strain evidence="3 4">CPCC 202699</strain>
    </source>
</reference>
<keyword evidence="4" id="KW-1185">Reference proteome</keyword>
<dbReference type="Proteomes" id="UP000199515">
    <property type="component" value="Unassembled WGS sequence"/>
</dbReference>
<evidence type="ECO:0000256" key="2">
    <source>
        <dbReference type="SAM" id="SignalP"/>
    </source>
</evidence>
<feature type="signal peptide" evidence="2">
    <location>
        <begin position="1"/>
        <end position="34"/>
    </location>
</feature>
<keyword evidence="1" id="KW-1133">Transmembrane helix</keyword>